<name>A0A371G1W1_MUCPR</name>
<proteinExistence type="predicted"/>
<reference evidence="2" key="1">
    <citation type="submission" date="2018-05" db="EMBL/GenBank/DDBJ databases">
        <title>Draft genome of Mucuna pruriens seed.</title>
        <authorList>
            <person name="Nnadi N.E."/>
            <person name="Vos R."/>
            <person name="Hasami M.H."/>
            <person name="Devisetty U.K."/>
            <person name="Aguiy J.C."/>
        </authorList>
    </citation>
    <scope>NUCLEOTIDE SEQUENCE [LARGE SCALE GENOMIC DNA]</scope>
    <source>
        <strain evidence="2">JCA_2017</strain>
    </source>
</reference>
<dbReference type="EMBL" id="QJKJ01007025">
    <property type="protein sequence ID" value="RDX84518.1"/>
    <property type="molecule type" value="Genomic_DNA"/>
</dbReference>
<feature type="region of interest" description="Disordered" evidence="1">
    <location>
        <begin position="15"/>
        <end position="84"/>
    </location>
</feature>
<evidence type="ECO:0000256" key="1">
    <source>
        <dbReference type="SAM" id="MobiDB-lite"/>
    </source>
</evidence>
<dbReference type="Proteomes" id="UP000257109">
    <property type="component" value="Unassembled WGS sequence"/>
</dbReference>
<feature type="compositionally biased region" description="Polar residues" evidence="1">
    <location>
        <begin position="70"/>
        <end position="84"/>
    </location>
</feature>
<gene>
    <name evidence="2" type="ORF">CR513_34417</name>
</gene>
<keyword evidence="3" id="KW-1185">Reference proteome</keyword>
<organism evidence="2 3">
    <name type="scientific">Mucuna pruriens</name>
    <name type="common">Velvet bean</name>
    <name type="synonym">Dolichos pruriens</name>
    <dbReference type="NCBI Taxonomy" id="157652"/>
    <lineage>
        <taxon>Eukaryota</taxon>
        <taxon>Viridiplantae</taxon>
        <taxon>Streptophyta</taxon>
        <taxon>Embryophyta</taxon>
        <taxon>Tracheophyta</taxon>
        <taxon>Spermatophyta</taxon>
        <taxon>Magnoliopsida</taxon>
        <taxon>eudicotyledons</taxon>
        <taxon>Gunneridae</taxon>
        <taxon>Pentapetalae</taxon>
        <taxon>rosids</taxon>
        <taxon>fabids</taxon>
        <taxon>Fabales</taxon>
        <taxon>Fabaceae</taxon>
        <taxon>Papilionoideae</taxon>
        <taxon>50 kb inversion clade</taxon>
        <taxon>NPAAA clade</taxon>
        <taxon>indigoferoid/millettioid clade</taxon>
        <taxon>Phaseoleae</taxon>
        <taxon>Mucuna</taxon>
    </lineage>
</organism>
<accession>A0A371G1W1</accession>
<feature type="compositionally biased region" description="Polar residues" evidence="1">
    <location>
        <begin position="23"/>
        <end position="32"/>
    </location>
</feature>
<protein>
    <submittedName>
        <fullName evidence="2">Uncharacterized protein</fullName>
    </submittedName>
</protein>
<comment type="caution">
    <text evidence="2">The sequence shown here is derived from an EMBL/GenBank/DDBJ whole genome shotgun (WGS) entry which is preliminary data.</text>
</comment>
<sequence length="142" mass="14970">MAMTKRHVMSHKMYILNGPKRNVQPSSATTASPGREPVSQVEDSAHTAKGTIRKLGQGGAPHQQHKSHLDANSSATSSPGVACNASHSKVSCARTCKNTQNFEQLGAFGIQNNPASIVSRIASFPFPPLTVVHGDVNGVSLD</sequence>
<dbReference type="AlphaFoldDB" id="A0A371G1W1"/>
<evidence type="ECO:0000313" key="3">
    <source>
        <dbReference type="Proteomes" id="UP000257109"/>
    </source>
</evidence>
<feature type="non-terminal residue" evidence="2">
    <location>
        <position position="1"/>
    </location>
</feature>
<evidence type="ECO:0000313" key="2">
    <source>
        <dbReference type="EMBL" id="RDX84518.1"/>
    </source>
</evidence>